<keyword evidence="2" id="KW-0560">Oxidoreductase</keyword>
<dbReference type="SMART" id="SM01008">
    <property type="entry name" value="Ald_Xan_dh_C"/>
    <property type="match status" value="1"/>
</dbReference>
<proteinExistence type="predicted"/>
<dbReference type="InterPro" id="IPR016208">
    <property type="entry name" value="Ald_Oxase/xanthine_DH-like"/>
</dbReference>
<dbReference type="InterPro" id="IPR046867">
    <property type="entry name" value="AldOxase/xan_DH_MoCoBD2"/>
</dbReference>
<organism evidence="4 5">
    <name type="scientific">Alicyclobacillus dauci</name>
    <dbReference type="NCBI Taxonomy" id="1475485"/>
    <lineage>
        <taxon>Bacteria</taxon>
        <taxon>Bacillati</taxon>
        <taxon>Bacillota</taxon>
        <taxon>Bacilli</taxon>
        <taxon>Bacillales</taxon>
        <taxon>Alicyclobacillaceae</taxon>
        <taxon>Alicyclobacillus</taxon>
    </lineage>
</organism>
<dbReference type="SUPFAM" id="SSF54665">
    <property type="entry name" value="CO dehydrogenase molybdoprotein N-domain-like"/>
    <property type="match status" value="1"/>
</dbReference>
<dbReference type="RefSeq" id="WP_268046316.1">
    <property type="nucleotide sequence ID" value="NZ_CP104064.1"/>
</dbReference>
<dbReference type="InterPro" id="IPR008274">
    <property type="entry name" value="AldOxase/xan_DH_MoCoBD1"/>
</dbReference>
<sequence>MSYTKSVGRSVPRKDAIAKVTGEARYTDDFHSPDTLYAVMVTSPHAHARIVSVDKTRALAAQGVRAVVTGQDCPVLTGSPLADRPVVAIHTVRYAGEPIAIVVADELYQAQFAASLVEFEFDPLPIIQSPKRAFAADAPLIHPNLGEYKWNEEEARPVLGTNIATRIRIRKGNPRAAWELCDVVVECDVSFPQAHHAAMETHCTTCEIRPDGQVHLTTASQSPYSVPETVSETFGYRESDIGVHTPFVGGGFGGKSSIFIEPLAVAASKAVGGRKVQLRCTREQDMYTVPCHIGLEATIKLGAKRDGCLVAAEITYWFDGGGYSDRGVIVTRAAAQDCTGPYRIDNVHCDAYCMYTNHPPTTSYRGFGHPEQAFVIERAMDALALKMGRDPLELRRQNAVRPGDTTPTQAKLTRSSVGDVPGCLERLKSALGWTGPTATRNGSTVVAKGIACVWKTSSTPPNASSGAIVYVNRDSTVTVVSGVVEIGQGTKTALTQMVAEVFRMSSKHVEVVFDVDTMSHPEHWKTVASRGSLLAGNAVVRAAQDAVVQLARTAGIVLRCDPDEVQIRDGHAWSPYSHEHIPIGELSRGYVLPDGHVVGTLVVGRGTYTIQGVTPIDFETGKGVPGPEWTVAAQGVEVAYEPKTFTYRVLRAITVVDCGKVIHPDLALGQVKGAMNMGLSLASREGYVYNSEGVITNAQLRVYPVHRYGDHPLYEVYFLETPHLTAPWGLRGLGEHGLIGMPAALASALSIAMGSQVNHMPMTFESLWRIQGGIPS</sequence>
<dbReference type="InterPro" id="IPR037165">
    <property type="entry name" value="AldOxase/xan_DH_Mopterin-bd_sf"/>
</dbReference>
<dbReference type="PANTHER" id="PTHR11908:SF132">
    <property type="entry name" value="ALDEHYDE OXIDASE 1-RELATED"/>
    <property type="match status" value="1"/>
</dbReference>
<evidence type="ECO:0000259" key="3">
    <source>
        <dbReference type="SMART" id="SM01008"/>
    </source>
</evidence>
<feature type="domain" description="Aldehyde oxidase/xanthine dehydrogenase a/b hammerhead" evidence="3">
    <location>
        <begin position="21"/>
        <end position="125"/>
    </location>
</feature>
<evidence type="ECO:0000313" key="5">
    <source>
        <dbReference type="Proteomes" id="UP001164803"/>
    </source>
</evidence>
<evidence type="ECO:0000256" key="2">
    <source>
        <dbReference type="ARBA" id="ARBA00023002"/>
    </source>
</evidence>
<dbReference type="Gene3D" id="3.90.1170.50">
    <property type="entry name" value="Aldehyde oxidase/xanthine dehydrogenase, a/b hammerhead"/>
    <property type="match status" value="1"/>
</dbReference>
<gene>
    <name evidence="4" type="ORF">NZD86_09735</name>
</gene>
<protein>
    <submittedName>
        <fullName evidence="4">Xanthine dehydrogenase family protein molybdopterin-binding subunit</fullName>
    </submittedName>
</protein>
<evidence type="ECO:0000313" key="4">
    <source>
        <dbReference type="EMBL" id="WAH38727.1"/>
    </source>
</evidence>
<evidence type="ECO:0000256" key="1">
    <source>
        <dbReference type="ARBA" id="ARBA00022505"/>
    </source>
</evidence>
<dbReference type="InterPro" id="IPR036856">
    <property type="entry name" value="Ald_Oxase/Xan_DH_a/b_sf"/>
</dbReference>
<dbReference type="EMBL" id="CP104064">
    <property type="protein sequence ID" value="WAH38727.1"/>
    <property type="molecule type" value="Genomic_DNA"/>
</dbReference>
<reference evidence="4" key="1">
    <citation type="submission" date="2022-08" db="EMBL/GenBank/DDBJ databases">
        <title>Alicyclobacillus dauci DSM2870, complete genome.</title>
        <authorList>
            <person name="Wang Q."/>
            <person name="Cai R."/>
            <person name="Wang Z."/>
        </authorList>
    </citation>
    <scope>NUCLEOTIDE SEQUENCE</scope>
    <source>
        <strain evidence="4">DSM 28700</strain>
    </source>
</reference>
<dbReference type="Pfam" id="PF01315">
    <property type="entry name" value="Ald_Xan_dh_C"/>
    <property type="match status" value="1"/>
</dbReference>
<dbReference type="PANTHER" id="PTHR11908">
    <property type="entry name" value="XANTHINE DEHYDROGENASE"/>
    <property type="match status" value="1"/>
</dbReference>
<dbReference type="InterPro" id="IPR000674">
    <property type="entry name" value="Ald_Oxase/Xan_DH_a/b"/>
</dbReference>
<dbReference type="Gene3D" id="3.30.365.10">
    <property type="entry name" value="Aldehyde oxidase/xanthine dehydrogenase, molybdopterin binding domain"/>
    <property type="match status" value="4"/>
</dbReference>
<name>A0ABY6Z760_9BACL</name>
<keyword evidence="1" id="KW-0500">Molybdenum</keyword>
<keyword evidence="5" id="KW-1185">Reference proteome</keyword>
<accession>A0ABY6Z760</accession>
<dbReference type="Pfam" id="PF02738">
    <property type="entry name" value="MoCoBD_1"/>
    <property type="match status" value="1"/>
</dbReference>
<dbReference type="Proteomes" id="UP001164803">
    <property type="component" value="Chromosome"/>
</dbReference>
<dbReference type="SUPFAM" id="SSF56003">
    <property type="entry name" value="Molybdenum cofactor-binding domain"/>
    <property type="match status" value="1"/>
</dbReference>
<dbReference type="Pfam" id="PF20256">
    <property type="entry name" value="MoCoBD_2"/>
    <property type="match status" value="1"/>
</dbReference>